<dbReference type="OrthoDB" id="6145947at2759"/>
<dbReference type="AlphaFoldDB" id="A0A2G8JAT8"/>
<protein>
    <submittedName>
        <fullName evidence="2">Uncharacterized protein</fullName>
    </submittedName>
</protein>
<feature type="compositionally biased region" description="Acidic residues" evidence="1">
    <location>
        <begin position="430"/>
        <end position="447"/>
    </location>
</feature>
<evidence type="ECO:0000313" key="3">
    <source>
        <dbReference type="Proteomes" id="UP000230750"/>
    </source>
</evidence>
<accession>A0A2G8JAT8</accession>
<gene>
    <name evidence="2" type="ORF">BSL78_30338</name>
</gene>
<name>A0A2G8JAT8_STIJA</name>
<sequence>MLKEVYPVMRTDTIGKLARSDTLIVALGNQWLMRNLGNKLMRKYYVSAVMRLSSRLLLTLRGMVTPSTGIYMEDYLVPGYFTYVAKAALQVAQQDAADEENLRAPSNALKLSFDIKRMANIKVAKAIQAQNQEKKASAKDFLELMSIEWTTKLERVVLEERKGESKPLPLPSDIMKFSQYLTREAAACDLQDKSYSNYRKVVMLTLASLISYNRRRPGEVQAIRLSSYFSRKHGANEISNEISGDLSNFEKKLLEEQDLLEVRGKCGKFVPVIVPAYIKPLLEFITDSVVRHTAGISTSNKYVFANNRSGVIRGGYAMVVMTNEAPLTKPERIRGTNMRRFMATMSQGLNISPQQQRWVVDHMGHTLDVHNIHYKSTLDVIERVDISKLLLMMDLGQIGRFKGKRLDEIQFEELLGQTQSGATSEASERQDDEAEQEEDYLPELPEEDEESLLICKEMQFNDKRIVQIKIFC</sequence>
<organism evidence="2 3">
    <name type="scientific">Stichopus japonicus</name>
    <name type="common">Sea cucumber</name>
    <dbReference type="NCBI Taxonomy" id="307972"/>
    <lineage>
        <taxon>Eukaryota</taxon>
        <taxon>Metazoa</taxon>
        <taxon>Echinodermata</taxon>
        <taxon>Eleutherozoa</taxon>
        <taxon>Echinozoa</taxon>
        <taxon>Holothuroidea</taxon>
        <taxon>Aspidochirotacea</taxon>
        <taxon>Aspidochirotida</taxon>
        <taxon>Stichopodidae</taxon>
        <taxon>Apostichopus</taxon>
    </lineage>
</organism>
<dbReference type="PANTHER" id="PTHR33480">
    <property type="entry name" value="SET DOMAIN-CONTAINING PROTEIN-RELATED"/>
    <property type="match status" value="1"/>
</dbReference>
<reference evidence="2 3" key="1">
    <citation type="journal article" date="2017" name="PLoS Biol.">
        <title>The sea cucumber genome provides insights into morphological evolution and visceral regeneration.</title>
        <authorList>
            <person name="Zhang X."/>
            <person name="Sun L."/>
            <person name="Yuan J."/>
            <person name="Sun Y."/>
            <person name="Gao Y."/>
            <person name="Zhang L."/>
            <person name="Li S."/>
            <person name="Dai H."/>
            <person name="Hamel J.F."/>
            <person name="Liu C."/>
            <person name="Yu Y."/>
            <person name="Liu S."/>
            <person name="Lin W."/>
            <person name="Guo K."/>
            <person name="Jin S."/>
            <person name="Xu P."/>
            <person name="Storey K.B."/>
            <person name="Huan P."/>
            <person name="Zhang T."/>
            <person name="Zhou Y."/>
            <person name="Zhang J."/>
            <person name="Lin C."/>
            <person name="Li X."/>
            <person name="Xing L."/>
            <person name="Huo D."/>
            <person name="Sun M."/>
            <person name="Wang L."/>
            <person name="Mercier A."/>
            <person name="Li F."/>
            <person name="Yang H."/>
            <person name="Xiang J."/>
        </authorList>
    </citation>
    <scope>NUCLEOTIDE SEQUENCE [LARGE SCALE GENOMIC DNA]</scope>
    <source>
        <strain evidence="2">Shaxun</strain>
        <tissue evidence="2">Muscle</tissue>
    </source>
</reference>
<comment type="caution">
    <text evidence="2">The sequence shown here is derived from an EMBL/GenBank/DDBJ whole genome shotgun (WGS) entry which is preliminary data.</text>
</comment>
<evidence type="ECO:0000256" key="1">
    <source>
        <dbReference type="SAM" id="MobiDB-lite"/>
    </source>
</evidence>
<evidence type="ECO:0000313" key="2">
    <source>
        <dbReference type="EMBL" id="PIK32850.1"/>
    </source>
</evidence>
<dbReference type="STRING" id="307972.A0A2G8JAT8"/>
<dbReference type="PANTHER" id="PTHR33480:SF1">
    <property type="entry name" value="TYR RECOMBINASE DOMAIN-CONTAINING PROTEIN"/>
    <property type="match status" value="1"/>
</dbReference>
<proteinExistence type="predicted"/>
<feature type="region of interest" description="Disordered" evidence="1">
    <location>
        <begin position="417"/>
        <end position="447"/>
    </location>
</feature>
<dbReference type="Proteomes" id="UP000230750">
    <property type="component" value="Unassembled WGS sequence"/>
</dbReference>
<keyword evidence="3" id="KW-1185">Reference proteome</keyword>
<dbReference type="EMBL" id="MRZV01003152">
    <property type="protein sequence ID" value="PIK32850.1"/>
    <property type="molecule type" value="Genomic_DNA"/>
</dbReference>